<evidence type="ECO:0000313" key="3">
    <source>
        <dbReference type="Proteomes" id="UP000660668"/>
    </source>
</evidence>
<evidence type="ECO:0000313" key="2">
    <source>
        <dbReference type="EMBL" id="MBF4767562.1"/>
    </source>
</evidence>
<proteinExistence type="predicted"/>
<dbReference type="Pfam" id="PF07883">
    <property type="entry name" value="Cupin_2"/>
    <property type="match status" value="1"/>
</dbReference>
<dbReference type="PANTHER" id="PTHR36440:SF1">
    <property type="entry name" value="PUTATIVE (AFU_ORTHOLOGUE AFUA_8G07350)-RELATED"/>
    <property type="match status" value="1"/>
</dbReference>
<sequence length="155" mass="16706">MSDAYVVPPGSGHLLDLGNFEAVVLAEAAQTDGAFSLLRTQQEPPGFGPPLHKHHDAAEAFYVLEGEYLMILEDRREPCPAGSFVYVPRAVPHTFQVTSSTPGMKLNLFAPAGMVGFFQDLASAEAEGTTTPELLDEIAARHHMEIVGPVPDSYL</sequence>
<feature type="domain" description="Cupin type-2" evidence="1">
    <location>
        <begin position="44"/>
        <end position="103"/>
    </location>
</feature>
<evidence type="ECO:0000259" key="1">
    <source>
        <dbReference type="Pfam" id="PF07883"/>
    </source>
</evidence>
<gene>
    <name evidence="2" type="ORF">ISU10_07255</name>
</gene>
<dbReference type="Gene3D" id="2.60.120.10">
    <property type="entry name" value="Jelly Rolls"/>
    <property type="match status" value="1"/>
</dbReference>
<dbReference type="InterPro" id="IPR011051">
    <property type="entry name" value="RmlC_Cupin_sf"/>
</dbReference>
<dbReference type="InterPro" id="IPR014710">
    <property type="entry name" value="RmlC-like_jellyroll"/>
</dbReference>
<dbReference type="EMBL" id="JADKPO010000007">
    <property type="protein sequence ID" value="MBF4767562.1"/>
    <property type="molecule type" value="Genomic_DNA"/>
</dbReference>
<dbReference type="Proteomes" id="UP000660668">
    <property type="component" value="Unassembled WGS sequence"/>
</dbReference>
<dbReference type="InterPro" id="IPR053146">
    <property type="entry name" value="QDO-like"/>
</dbReference>
<dbReference type="PANTHER" id="PTHR36440">
    <property type="entry name" value="PUTATIVE (AFU_ORTHOLOGUE AFUA_8G07350)-RELATED"/>
    <property type="match status" value="1"/>
</dbReference>
<protein>
    <submittedName>
        <fullName evidence="2">Cupin domain-containing protein</fullName>
    </submittedName>
</protein>
<dbReference type="InterPro" id="IPR013096">
    <property type="entry name" value="Cupin_2"/>
</dbReference>
<accession>A0A930YHW0</accession>
<organism evidence="2 3">
    <name type="scientific">Nocardioides agariphilus</name>
    <dbReference type="NCBI Taxonomy" id="433664"/>
    <lineage>
        <taxon>Bacteria</taxon>
        <taxon>Bacillati</taxon>
        <taxon>Actinomycetota</taxon>
        <taxon>Actinomycetes</taxon>
        <taxon>Propionibacteriales</taxon>
        <taxon>Nocardioidaceae</taxon>
        <taxon>Nocardioides</taxon>
    </lineage>
</organism>
<dbReference type="SUPFAM" id="SSF51182">
    <property type="entry name" value="RmlC-like cupins"/>
    <property type="match status" value="1"/>
</dbReference>
<keyword evidence="3" id="KW-1185">Reference proteome</keyword>
<comment type="caution">
    <text evidence="2">The sequence shown here is derived from an EMBL/GenBank/DDBJ whole genome shotgun (WGS) entry which is preliminary data.</text>
</comment>
<dbReference type="AlphaFoldDB" id="A0A930YHW0"/>
<dbReference type="RefSeq" id="WP_194695705.1">
    <property type="nucleotide sequence ID" value="NZ_JADKPO010000007.1"/>
</dbReference>
<reference evidence="2" key="1">
    <citation type="submission" date="2020-11" db="EMBL/GenBank/DDBJ databases">
        <title>Nocardioides cynanchi sp. nov., isolated from soil of rhizosphere of Cynanchum wilfordii.</title>
        <authorList>
            <person name="Lee J.-S."/>
            <person name="Suh M.K."/>
            <person name="Kim J.-S."/>
        </authorList>
    </citation>
    <scope>NUCLEOTIDE SEQUENCE</scope>
    <source>
        <strain evidence="2">KCTC 19276</strain>
    </source>
</reference>
<name>A0A930YHW0_9ACTN</name>